<evidence type="ECO:0000256" key="10">
    <source>
        <dbReference type="PIRNR" id="PIRNR006268"/>
    </source>
</evidence>
<comment type="similarity">
    <text evidence="10">Belongs to the ApbE family.</text>
</comment>
<accession>A0AAU9DE47</accession>
<sequence length="334" mass="36960">MRLMMFFRISLCLVVFLFVGIHSNAFAQRVFKEKDKLMGCGFEFTVVANDLAEGTEYINIARNEIKRIERLISSWDPSSQTSTINAKAGIEPVKVSVELFDLIERSLKVSNLTGGAFDISYASMDRIWRFDGSMSLMPDKQTVAKSVEKVGYKNIVLNKSEKTVFLKKKGMRIGFGAIGKGYAADRAKALLRKRGVTGGIINASGDLTAWGKQPDGKDWMVAIVNPMNKKKVFSWMPLDGRAVVTSGDYEKFVTLEGKRYSHIIDPRTGYPSHGTVSVTVITRNAEIADALATSIFVMGPKVGLDLVNQLKGIDCIIVDERGKVRASDNLQLNQ</sequence>
<evidence type="ECO:0000256" key="11">
    <source>
        <dbReference type="PIRSR" id="PIRSR006268-2"/>
    </source>
</evidence>
<keyword evidence="13" id="KW-0614">Plasmid</keyword>
<feature type="signal peptide" evidence="12">
    <location>
        <begin position="1"/>
        <end position="27"/>
    </location>
</feature>
<comment type="catalytic activity">
    <reaction evidence="9 10">
        <text>L-threonyl-[protein] + FAD = FMN-L-threonyl-[protein] + AMP + H(+)</text>
        <dbReference type="Rhea" id="RHEA:36847"/>
        <dbReference type="Rhea" id="RHEA-COMP:11060"/>
        <dbReference type="Rhea" id="RHEA-COMP:11061"/>
        <dbReference type="ChEBI" id="CHEBI:15378"/>
        <dbReference type="ChEBI" id="CHEBI:30013"/>
        <dbReference type="ChEBI" id="CHEBI:57692"/>
        <dbReference type="ChEBI" id="CHEBI:74257"/>
        <dbReference type="ChEBI" id="CHEBI:456215"/>
        <dbReference type="EC" id="2.7.1.180"/>
    </reaction>
</comment>
<dbReference type="SUPFAM" id="SSF143631">
    <property type="entry name" value="ApbE-like"/>
    <property type="match status" value="1"/>
</dbReference>
<evidence type="ECO:0000256" key="8">
    <source>
        <dbReference type="ARBA" id="ARBA00031306"/>
    </source>
</evidence>
<feature type="chain" id="PRO_5043336424" description="FAD:protein FMN transferase" evidence="12">
    <location>
        <begin position="28"/>
        <end position="334"/>
    </location>
</feature>
<evidence type="ECO:0000256" key="7">
    <source>
        <dbReference type="ARBA" id="ARBA00022842"/>
    </source>
</evidence>
<dbReference type="InterPro" id="IPR003374">
    <property type="entry name" value="ApbE-like_sf"/>
</dbReference>
<protein>
    <recommendedName>
        <fullName evidence="2 10">FAD:protein FMN transferase</fullName>
        <ecNumber evidence="1 10">2.7.1.180</ecNumber>
    </recommendedName>
    <alternativeName>
        <fullName evidence="8 10">Flavin transferase</fullName>
    </alternativeName>
</protein>
<keyword evidence="4 10" id="KW-0808">Transferase</keyword>
<evidence type="ECO:0000313" key="13">
    <source>
        <dbReference type="EMBL" id="BDD11486.1"/>
    </source>
</evidence>
<evidence type="ECO:0000256" key="2">
    <source>
        <dbReference type="ARBA" id="ARBA00016337"/>
    </source>
</evidence>
<organism evidence="13 14">
    <name type="scientific">Fulvitalea axinellae</name>
    <dbReference type="NCBI Taxonomy" id="1182444"/>
    <lineage>
        <taxon>Bacteria</taxon>
        <taxon>Pseudomonadati</taxon>
        <taxon>Bacteroidota</taxon>
        <taxon>Cytophagia</taxon>
        <taxon>Cytophagales</taxon>
        <taxon>Persicobacteraceae</taxon>
        <taxon>Fulvitalea</taxon>
    </lineage>
</organism>
<keyword evidence="12" id="KW-0732">Signal</keyword>
<keyword evidence="5 10" id="KW-0479">Metal-binding</keyword>
<evidence type="ECO:0000256" key="4">
    <source>
        <dbReference type="ARBA" id="ARBA00022679"/>
    </source>
</evidence>
<evidence type="ECO:0000313" key="14">
    <source>
        <dbReference type="Proteomes" id="UP001348817"/>
    </source>
</evidence>
<evidence type="ECO:0000256" key="12">
    <source>
        <dbReference type="SAM" id="SignalP"/>
    </source>
</evidence>
<geneLocation type="plasmid" evidence="13 14">
    <name>pFA1</name>
</geneLocation>
<dbReference type="AlphaFoldDB" id="A0AAU9DE47"/>
<comment type="cofactor">
    <cofactor evidence="11">
        <name>Mg(2+)</name>
        <dbReference type="ChEBI" id="CHEBI:18420"/>
    </cofactor>
    <cofactor evidence="11">
        <name>Mn(2+)</name>
        <dbReference type="ChEBI" id="CHEBI:29035"/>
    </cofactor>
    <text evidence="11">Magnesium. Can also use manganese.</text>
</comment>
<dbReference type="Pfam" id="PF02424">
    <property type="entry name" value="ApbE"/>
    <property type="match status" value="1"/>
</dbReference>
<gene>
    <name evidence="13" type="primary">apbE_3</name>
    <name evidence="13" type="ORF">FUAX_39180</name>
</gene>
<feature type="binding site" evidence="11">
    <location>
        <position position="289"/>
    </location>
    <ligand>
        <name>Mg(2+)</name>
        <dbReference type="ChEBI" id="CHEBI:18420"/>
    </ligand>
</feature>
<keyword evidence="3 10" id="KW-0285">Flavoprotein</keyword>
<evidence type="ECO:0000256" key="5">
    <source>
        <dbReference type="ARBA" id="ARBA00022723"/>
    </source>
</evidence>
<dbReference type="GO" id="GO:0016740">
    <property type="term" value="F:transferase activity"/>
    <property type="evidence" value="ECO:0007669"/>
    <property type="project" value="UniProtKB-UniRule"/>
</dbReference>
<dbReference type="Proteomes" id="UP001348817">
    <property type="component" value="Plasmid pFA1"/>
</dbReference>
<evidence type="ECO:0000256" key="9">
    <source>
        <dbReference type="ARBA" id="ARBA00048540"/>
    </source>
</evidence>
<dbReference type="Gene3D" id="3.10.520.10">
    <property type="entry name" value="ApbE-like domains"/>
    <property type="match status" value="1"/>
</dbReference>
<keyword evidence="7 10" id="KW-0460">Magnesium</keyword>
<name>A0AAU9DE47_9BACT</name>
<keyword evidence="14" id="KW-1185">Reference proteome</keyword>
<reference evidence="13 14" key="1">
    <citation type="submission" date="2021-12" db="EMBL/GenBank/DDBJ databases">
        <title>Genome sequencing of bacteria with rrn-lacking chromosome and rrn-plasmid.</title>
        <authorList>
            <person name="Anda M."/>
            <person name="Iwasaki W."/>
        </authorList>
    </citation>
    <scope>NUCLEOTIDE SEQUENCE [LARGE SCALE GENOMIC DNA]</scope>
    <source>
        <strain evidence="13 14">DSM 100852</strain>
        <plasmid evidence="13 14">pFA1</plasmid>
    </source>
</reference>
<evidence type="ECO:0000256" key="3">
    <source>
        <dbReference type="ARBA" id="ARBA00022630"/>
    </source>
</evidence>
<evidence type="ECO:0000256" key="1">
    <source>
        <dbReference type="ARBA" id="ARBA00011955"/>
    </source>
</evidence>
<dbReference type="EC" id="2.7.1.180" evidence="1 10"/>
<dbReference type="GO" id="GO:0046872">
    <property type="term" value="F:metal ion binding"/>
    <property type="evidence" value="ECO:0007669"/>
    <property type="project" value="UniProtKB-UniRule"/>
</dbReference>
<proteinExistence type="inferred from homology"/>
<dbReference type="EMBL" id="AP025315">
    <property type="protein sequence ID" value="BDD11486.1"/>
    <property type="molecule type" value="Genomic_DNA"/>
</dbReference>
<dbReference type="PANTHER" id="PTHR30040:SF2">
    <property type="entry name" value="FAD:PROTEIN FMN TRANSFERASE"/>
    <property type="match status" value="1"/>
</dbReference>
<dbReference type="PIRSF" id="PIRSF006268">
    <property type="entry name" value="ApbE"/>
    <property type="match status" value="1"/>
</dbReference>
<dbReference type="RefSeq" id="WP_421825171.1">
    <property type="nucleotide sequence ID" value="NZ_AP025315.1"/>
</dbReference>
<dbReference type="InterPro" id="IPR024932">
    <property type="entry name" value="ApbE"/>
</dbReference>
<feature type="binding site" evidence="11">
    <location>
        <position position="293"/>
    </location>
    <ligand>
        <name>Mg(2+)</name>
        <dbReference type="ChEBI" id="CHEBI:18420"/>
    </ligand>
</feature>
<evidence type="ECO:0000256" key="6">
    <source>
        <dbReference type="ARBA" id="ARBA00022827"/>
    </source>
</evidence>
<dbReference type="KEGG" id="fax:FUAX_39180"/>
<feature type="binding site" evidence="11">
    <location>
        <position position="177"/>
    </location>
    <ligand>
        <name>Mg(2+)</name>
        <dbReference type="ChEBI" id="CHEBI:18420"/>
    </ligand>
</feature>
<dbReference type="PANTHER" id="PTHR30040">
    <property type="entry name" value="THIAMINE BIOSYNTHESIS LIPOPROTEIN APBE"/>
    <property type="match status" value="1"/>
</dbReference>
<keyword evidence="6 10" id="KW-0274">FAD</keyword>